<dbReference type="InterPro" id="IPR027417">
    <property type="entry name" value="P-loop_NTPase"/>
</dbReference>
<dbReference type="PANTHER" id="PTHR47396">
    <property type="entry name" value="TYPE I RESTRICTION ENZYME ECOKI R PROTEIN"/>
    <property type="match status" value="1"/>
</dbReference>
<dbReference type="CDD" id="cd18799">
    <property type="entry name" value="SF2_C_EcoAI-like"/>
    <property type="match status" value="1"/>
</dbReference>
<dbReference type="Proteomes" id="UP000505210">
    <property type="component" value="Chromosome"/>
</dbReference>
<dbReference type="PANTHER" id="PTHR47396:SF1">
    <property type="entry name" value="ATP-DEPENDENT HELICASE IRC3-RELATED"/>
    <property type="match status" value="1"/>
</dbReference>
<dbReference type="Pfam" id="PF00271">
    <property type="entry name" value="Helicase_C"/>
    <property type="match status" value="1"/>
</dbReference>
<organism evidence="2 3">
    <name type="scientific">Thermoleptolyngbya sichuanensis A183</name>
    <dbReference type="NCBI Taxonomy" id="2737172"/>
    <lineage>
        <taxon>Bacteria</taxon>
        <taxon>Bacillati</taxon>
        <taxon>Cyanobacteriota</taxon>
        <taxon>Cyanophyceae</taxon>
        <taxon>Oculatellales</taxon>
        <taxon>Oculatellaceae</taxon>
        <taxon>Thermoleptolyngbya</taxon>
        <taxon>Thermoleptolyngbya sichuanensis</taxon>
    </lineage>
</organism>
<feature type="domain" description="Helicase C-terminal" evidence="1">
    <location>
        <begin position="29"/>
        <end position="180"/>
    </location>
</feature>
<dbReference type="EMBL" id="CP053661">
    <property type="protein sequence ID" value="QKD81918.1"/>
    <property type="molecule type" value="Genomic_DNA"/>
</dbReference>
<dbReference type="GO" id="GO:0005829">
    <property type="term" value="C:cytosol"/>
    <property type="evidence" value="ECO:0007669"/>
    <property type="project" value="TreeGrafter"/>
</dbReference>
<evidence type="ECO:0000313" key="3">
    <source>
        <dbReference type="Proteomes" id="UP000505210"/>
    </source>
</evidence>
<dbReference type="SMART" id="SM00490">
    <property type="entry name" value="HELICc"/>
    <property type="match status" value="1"/>
</dbReference>
<dbReference type="RefSeq" id="WP_172354304.1">
    <property type="nucleotide sequence ID" value="NZ_CP053661.1"/>
</dbReference>
<dbReference type="Gene3D" id="3.40.50.300">
    <property type="entry name" value="P-loop containing nucleotide triphosphate hydrolases"/>
    <property type="match status" value="1"/>
</dbReference>
<dbReference type="PROSITE" id="PS51194">
    <property type="entry name" value="HELICASE_CTER"/>
    <property type="match status" value="1"/>
</dbReference>
<dbReference type="AlphaFoldDB" id="A0A6M8B606"/>
<proteinExistence type="predicted"/>
<sequence>MSKVRFNGVDYRSNDLGHALKVPDRDRLIVDTYCSHTLGKRAVCFCIDIAHAERMAELFNQQNVQASHVSGRMAENQKEQILTDYRTGKIQVLCACDILNEGWDSPETEVLLMARPTLSKVVYIQQLGRGTRTAPGKEYLLVFDFIDNTSRYTQALNTHRLFKNPHYRPGALVAAPNDMLAEEAATYAKGEKPSVVLGLHLWVDKYEAIDIFRWQDEVKEMYQTRELEAELGVADNVVKQWVVTGKLIPDHTIPIGNQTYFYFRKERLDEIQKQFNIQKC</sequence>
<name>A0A6M8B606_9CYAN</name>
<dbReference type="KEGG" id="theu:HPC62_06635"/>
<gene>
    <name evidence="2" type="ORF">HPC62_06635</name>
</gene>
<dbReference type="InterPro" id="IPR050742">
    <property type="entry name" value="Helicase_Restrict-Modif_Enz"/>
</dbReference>
<evidence type="ECO:0000313" key="2">
    <source>
        <dbReference type="EMBL" id="QKD81918.1"/>
    </source>
</evidence>
<dbReference type="InterPro" id="IPR001650">
    <property type="entry name" value="Helicase_C-like"/>
</dbReference>
<keyword evidence="3" id="KW-1185">Reference proteome</keyword>
<protein>
    <recommendedName>
        <fullName evidence="1">Helicase C-terminal domain-containing protein</fullName>
    </recommendedName>
</protein>
<dbReference type="SUPFAM" id="SSF52540">
    <property type="entry name" value="P-loop containing nucleoside triphosphate hydrolases"/>
    <property type="match status" value="1"/>
</dbReference>
<reference evidence="2 3" key="1">
    <citation type="submission" date="2020-05" db="EMBL/GenBank/DDBJ databases">
        <title>Complete genome sequence of of a novel Thermoleptolyngbya strain isolated from hot springs of Ganzi, Sichuan China.</title>
        <authorList>
            <person name="Tang J."/>
            <person name="Daroch M."/>
            <person name="Li L."/>
            <person name="Waleron K."/>
            <person name="Waleron M."/>
            <person name="Waleron M."/>
        </authorList>
    </citation>
    <scope>NUCLEOTIDE SEQUENCE [LARGE SCALE GENOMIC DNA]</scope>
    <source>
        <strain evidence="2 3">PKUAC-SCTA183</strain>
    </source>
</reference>
<evidence type="ECO:0000259" key="1">
    <source>
        <dbReference type="PROSITE" id="PS51194"/>
    </source>
</evidence>
<accession>A0A6M8B606</accession>